<reference evidence="1 2" key="1">
    <citation type="submission" date="2021-01" db="EMBL/GenBank/DDBJ databases">
        <title>Whole genome shotgun sequence of Actinoplanes palleronii NBRC 14916.</title>
        <authorList>
            <person name="Komaki H."/>
            <person name="Tamura T."/>
        </authorList>
    </citation>
    <scope>NUCLEOTIDE SEQUENCE [LARGE SCALE GENOMIC DNA]</scope>
    <source>
        <strain evidence="1 2">NBRC 14916</strain>
    </source>
</reference>
<dbReference type="Proteomes" id="UP000624709">
    <property type="component" value="Unassembled WGS sequence"/>
</dbReference>
<protein>
    <submittedName>
        <fullName evidence="1">Uncharacterized protein</fullName>
    </submittedName>
</protein>
<keyword evidence="2" id="KW-1185">Reference proteome</keyword>
<proteinExistence type="predicted"/>
<comment type="caution">
    <text evidence="1">The sequence shown here is derived from an EMBL/GenBank/DDBJ whole genome shotgun (WGS) entry which is preliminary data.</text>
</comment>
<sequence length="148" mass="16843">MPMTLLSWVRIVGDVWLVGTHPEWAASAAADPLVIELEGTRYPDSPIRDWFTEEWDGWQEQQAEDPDGDLFVLPAAPDRFHKDNTSGGMPYGFILPDTCVDGLFSWETTMSFVSYLNWVFSEGGFPWPSGDDAQWQVRHHLVKDMLPL</sequence>
<accession>A0ABQ4BG50</accession>
<organism evidence="1 2">
    <name type="scientific">Actinoplanes palleronii</name>
    <dbReference type="NCBI Taxonomy" id="113570"/>
    <lineage>
        <taxon>Bacteria</taxon>
        <taxon>Bacillati</taxon>
        <taxon>Actinomycetota</taxon>
        <taxon>Actinomycetes</taxon>
        <taxon>Micromonosporales</taxon>
        <taxon>Micromonosporaceae</taxon>
        <taxon>Actinoplanes</taxon>
    </lineage>
</organism>
<dbReference type="EMBL" id="BOMS01000090">
    <property type="protein sequence ID" value="GIE69639.1"/>
    <property type="molecule type" value="Genomic_DNA"/>
</dbReference>
<dbReference type="RefSeq" id="WP_203827776.1">
    <property type="nucleotide sequence ID" value="NZ_BAAATY010000040.1"/>
</dbReference>
<name>A0ABQ4BG50_9ACTN</name>
<evidence type="ECO:0000313" key="2">
    <source>
        <dbReference type="Proteomes" id="UP000624709"/>
    </source>
</evidence>
<gene>
    <name evidence="1" type="ORF">Apa02nite_057470</name>
</gene>
<evidence type="ECO:0000313" key="1">
    <source>
        <dbReference type="EMBL" id="GIE69639.1"/>
    </source>
</evidence>